<dbReference type="Pfam" id="PF21089">
    <property type="entry name" value="PKS_DH_N"/>
    <property type="match status" value="2"/>
</dbReference>
<feature type="region of interest" description="C-terminal hotdog fold" evidence="9">
    <location>
        <begin position="1079"/>
        <end position="1214"/>
    </location>
</feature>
<feature type="active site" description="Proton donor; for dehydratase activity" evidence="9">
    <location>
        <position position="1136"/>
    </location>
</feature>
<proteinExistence type="predicted"/>
<feature type="active site" description="Proton acceptor; for dehydratase activity" evidence="9">
    <location>
        <position position="2688"/>
    </location>
</feature>
<evidence type="ECO:0000256" key="2">
    <source>
        <dbReference type="ARBA" id="ARBA00004792"/>
    </source>
</evidence>
<dbReference type="CDD" id="cd00833">
    <property type="entry name" value="PKS"/>
    <property type="match status" value="2"/>
</dbReference>
<dbReference type="InterPro" id="IPR036299">
    <property type="entry name" value="Polyketide_synth_docking_sf"/>
</dbReference>
<keyword evidence="4" id="KW-0597">Phosphoprotein</keyword>
<keyword evidence="7" id="KW-0511">Multifunctional enzyme</keyword>
<dbReference type="FunFam" id="3.40.366.10:FF:000002">
    <property type="entry name" value="Probable polyketide synthase 2"/>
    <property type="match status" value="2"/>
</dbReference>
<dbReference type="InterPro" id="IPR050091">
    <property type="entry name" value="PKS_NRPS_Biosynth_Enz"/>
</dbReference>
<feature type="domain" description="PKS/mFAS DH" evidence="13">
    <location>
        <begin position="2656"/>
        <end position="2938"/>
    </location>
</feature>
<dbReference type="SUPFAM" id="SSF53901">
    <property type="entry name" value="Thiolase-like"/>
    <property type="match status" value="2"/>
</dbReference>
<dbReference type="PROSITE" id="PS52019">
    <property type="entry name" value="PKS_MFAS_DH"/>
    <property type="match status" value="2"/>
</dbReference>
<dbReference type="PANTHER" id="PTHR43775">
    <property type="entry name" value="FATTY ACID SYNTHASE"/>
    <property type="match status" value="1"/>
</dbReference>
<dbReference type="Pfam" id="PF00698">
    <property type="entry name" value="Acyl_transf_1"/>
    <property type="match status" value="2"/>
</dbReference>
<dbReference type="InterPro" id="IPR009081">
    <property type="entry name" value="PP-bd_ACP"/>
</dbReference>
<dbReference type="CDD" id="cd08956">
    <property type="entry name" value="KR_3_FAS_SDR_x"/>
    <property type="match status" value="2"/>
</dbReference>
<dbReference type="GO" id="GO:0031177">
    <property type="term" value="F:phosphopantetheine binding"/>
    <property type="evidence" value="ECO:0007669"/>
    <property type="project" value="InterPro"/>
</dbReference>
<evidence type="ECO:0000256" key="7">
    <source>
        <dbReference type="ARBA" id="ARBA00023268"/>
    </source>
</evidence>
<dbReference type="Gene3D" id="3.40.50.720">
    <property type="entry name" value="NAD(P)-binding Rossmann-like Domain"/>
    <property type="match status" value="2"/>
</dbReference>
<dbReference type="InterPro" id="IPR020807">
    <property type="entry name" value="PKS_DH"/>
</dbReference>
<dbReference type="GO" id="GO:0006633">
    <property type="term" value="P:fatty acid biosynthetic process"/>
    <property type="evidence" value="ECO:0007669"/>
    <property type="project" value="InterPro"/>
</dbReference>
<dbReference type="InterPro" id="IPR016039">
    <property type="entry name" value="Thiolase-like"/>
</dbReference>
<feature type="domain" description="Carrier" evidence="11">
    <location>
        <begin position="3404"/>
        <end position="3479"/>
    </location>
</feature>
<dbReference type="GO" id="GO:0033068">
    <property type="term" value="P:macrolide biosynthetic process"/>
    <property type="evidence" value="ECO:0007669"/>
    <property type="project" value="UniProtKB-ARBA"/>
</dbReference>
<evidence type="ECO:0000259" key="13">
    <source>
        <dbReference type="PROSITE" id="PS52019"/>
    </source>
</evidence>
<dbReference type="InterPro" id="IPR057326">
    <property type="entry name" value="KR_dom"/>
</dbReference>
<gene>
    <name evidence="14" type="ORF">AB2U05_07400</name>
</gene>
<dbReference type="InterPro" id="IPR016036">
    <property type="entry name" value="Malonyl_transacylase_ACP-bd"/>
</dbReference>
<dbReference type="FunFam" id="1.10.1200.10:FF:000007">
    <property type="entry name" value="Probable polyketide synthase pks17"/>
    <property type="match status" value="2"/>
</dbReference>
<dbReference type="InterPro" id="IPR032821">
    <property type="entry name" value="PKS_assoc"/>
</dbReference>
<feature type="region of interest" description="N-terminal hotdog fold" evidence="9">
    <location>
        <begin position="942"/>
        <end position="1067"/>
    </location>
</feature>
<evidence type="ECO:0000256" key="10">
    <source>
        <dbReference type="SAM" id="MobiDB-lite"/>
    </source>
</evidence>
<dbReference type="Pfam" id="PF00550">
    <property type="entry name" value="PP-binding"/>
    <property type="match status" value="2"/>
</dbReference>
<evidence type="ECO:0000259" key="11">
    <source>
        <dbReference type="PROSITE" id="PS50075"/>
    </source>
</evidence>
<dbReference type="GO" id="GO:0004312">
    <property type="term" value="F:fatty acid synthase activity"/>
    <property type="evidence" value="ECO:0007669"/>
    <property type="project" value="TreeGrafter"/>
</dbReference>
<dbReference type="PROSITE" id="PS00606">
    <property type="entry name" value="KS3_1"/>
    <property type="match status" value="2"/>
</dbReference>
<dbReference type="InterPro" id="IPR049551">
    <property type="entry name" value="PKS_DH_C"/>
</dbReference>
<dbReference type="SUPFAM" id="SSF52151">
    <property type="entry name" value="FabD/lysophospholipase-like"/>
    <property type="match status" value="2"/>
</dbReference>
<dbReference type="InterPro" id="IPR001227">
    <property type="entry name" value="Ac_transferase_dom_sf"/>
</dbReference>
<dbReference type="Gene3D" id="3.40.366.10">
    <property type="entry name" value="Malonyl-Coenzyme A Acyl Carrier Protein, domain 2"/>
    <property type="match status" value="2"/>
</dbReference>
<dbReference type="InterPro" id="IPR036291">
    <property type="entry name" value="NAD(P)-bd_dom_sf"/>
</dbReference>
<dbReference type="Pfam" id="PF02801">
    <property type="entry name" value="Ketoacyl-synt_C"/>
    <property type="match status" value="2"/>
</dbReference>
<evidence type="ECO:0000313" key="14">
    <source>
        <dbReference type="EMBL" id="XDQ78318.1"/>
    </source>
</evidence>
<evidence type="ECO:0000256" key="3">
    <source>
        <dbReference type="ARBA" id="ARBA00022450"/>
    </source>
</evidence>
<dbReference type="PANTHER" id="PTHR43775:SF51">
    <property type="entry name" value="INACTIVE PHENOLPHTHIOCEROL SYNTHESIS POLYKETIDE SYNTHASE TYPE I PKS1-RELATED"/>
    <property type="match status" value="1"/>
</dbReference>
<dbReference type="Pfam" id="PF08990">
    <property type="entry name" value="Docking"/>
    <property type="match status" value="1"/>
</dbReference>
<keyword evidence="8" id="KW-0012">Acyltransferase</keyword>
<organism evidence="14">
    <name type="scientific">Streptomyces sp. Y1</name>
    <dbReference type="NCBI Taxonomy" id="3238634"/>
    <lineage>
        <taxon>Bacteria</taxon>
        <taxon>Bacillati</taxon>
        <taxon>Actinomycetota</taxon>
        <taxon>Actinomycetes</taxon>
        <taxon>Kitasatosporales</taxon>
        <taxon>Streptomycetaceae</taxon>
        <taxon>Streptomyces</taxon>
    </lineage>
</organism>
<feature type="domain" description="PKS/mFAS DH" evidence="13">
    <location>
        <begin position="942"/>
        <end position="1214"/>
    </location>
</feature>
<dbReference type="InterPro" id="IPR013968">
    <property type="entry name" value="PKS_KR"/>
</dbReference>
<dbReference type="InterPro" id="IPR015083">
    <property type="entry name" value="NorB/c/GfsB-D-like_docking"/>
</dbReference>
<accession>A0AB39TGF9</accession>
<sequence>MTGKNDDRRSGTMNGQTSGRTSGQPSGSQTDEQKLRTYLKRVTNELRTANRRVRDLEDRAVEPIAIVGMSCRFAGGVSSPEELWRLVAEGRDGMGPFPTDRGWDLEKLYDEDPERPGSAYAVEGGFVDSATTFDADFFGISPREALAMDPTQRLTLESAWEALEDAGIDPTSLKGSDTGIYAGTVSSDYGPSTLPELEGFRVTGTQSSVMSGRVAYALGLEGPAVSVDTACSSSLVAMHLAANALRSGECSLALAGGVTVLAGPFLFVEFSRQRGLAPDGRCKAYSSDADGTGFSDGVGLVVLERLSDAKRNGRRILGLIRGSAVNQDGASNGLTAPSGPSQERVIRQALASAGLSAAEVDAVEGHGTGTKLGDPIEAHALLATYGRERVGDEPLWLGSIKSNIGHTSAAAGVAGVIKMVMAMRNGVLPRTLHVDEPSPHVDWESGRVELLTEARDWPAGERPRRAGVSSFGVSGTNAHLIVEEAPAEEPAETPVAEVVRPAGAVPVVLSARTDAALRAQAERLRAHLLAKPELSVADVAFSATTSRALLERRAVVVASGREELLERLSAVTAGTGAVGGKSAFLFTGQGSQRAGMGLELAGAFPVFERALSEVCAELDARLGRSVRELIAAGGEELNATEFTQAALFAVEVALFRLAESLGLRADYLVGHSVGEIAAAHVAGVLSLADAAELVVARGRLMGALPAGGAMVAVQATEAEVAESLAGFEGRLEIAAINAPTAIVVSGDADAAEEWLPRVEGRKTTRLRVSHAFHSPRMEPMLDEFRAVAARLTYAKPRIPVVSNVTGALVEAFDAEYWVRHVRQAVRFADGVTTLWGLGVRRFLELGPDAVLTAMARQCVPDDADAAFTAALRAKQDDRETFAAFVGQAHTAGTAVDWTAFYAGTGAQVVDLPTYAFQRERFWLTPGAGAGDVTAAGLVGIEHPLLAAAVQVGDRDEWVFTGRVSTEAQPWVAEHLLLGTMVVPGVALVELAIAAGRQVGVPVVDELVLESPLLVQEGVTRQLQVAVGAAGPDGRRDVTVYSRPEGGDGEAEATCHARGVLGADAAPVADWPAQWPPQDAEPLPVEDLYTRLADIGYDYGPLFHGVEAVWRDGDETYAEVTLPEGHEGFGIHPALFDSALQSGVILLTENSSGTHLMPFSWNGVQLDRTGATRLRVRSTMTGGTSLRLDAVDPDGTPVVSARSLIVRPVQQAAIDGTQRGDARQSLYAVEWTPIEVGGAAAGAATVGAAAVIRIGAGRAHPDLAALEQALAEGAEAPQAVVATLSVPGGPAPVAARAAVAEALELVQGRLASERLGEARLVVLTRAAVSVAGEAADVAQAAVWGLLRSAQSEHPGRFVLVDADGSDAEVPDWGAVLAADEPQLALRGGKLFAPRLAKAPAGGPAVRFDPDGTVLVTGGTGGLGAVVARHLVAAHGVRDLLLLSRSGAAAEGAAALVTELAELGAVAEVVACDVADREQLAALLGGLAKPLTAVVHAAGVVDDGVVEALTAEQVERVLRPKLEAAWHLHELTAGSDLKAFVLFSSVAALIGSPGQGNYAAANAALDALAASRRAAGLPATSLAWGLWGEVGGMGAQLDAADLARLERTGVGALSQERGLDLFDLALGSEAALLAPVRLDPAALRSQARAGLLPALLRGLAPVPARRVASGGSLAQRLAGVERSERERIVLDAVREQVAAVLGHASAAAVDTERAFKDLGFDSLSAVELRNRLTQATGVRLPATLIFDHPTPAAVARLILGEVGGLAEAPKRAARPRRAAADEPLAIVGMSCRYPGGVTSPEELWQLVAAGRDAVAGLPTDRGWDRDIYDPDPDRPGKITMRGGAFLERIGEFDAEFFGISPREALAMDPQQRLLLEASWEAIEQAGIDPTSLRGSDTGVFAGVVTTDYGGMSSGELEGYRLTGTTTSVVSGRIAYTLGLEGPAVSVDTACSSSAVALHMAGQALRGGECSLALVGGVTLLAGPYLLTEFSRQRAVSPDGRCRAYASAADGTGFSEGVGLLVLERLSDARRNGRKILGLIRGTAVNQDGASNGLTAPNGPSQERVIRAALASAGLSAADVDAVEGHGTGTKLGDPIEAHALLATYGRERAGDEPLWLGSIKSNIGHTSAAAGVAGVIKMVMAMRNGVLPQTLHVDAPSPHIDWEAGEVELLTEARAWSAVEGRPRRAGVSSFGVSGTNAHIIVEEAPAEVPGALPAPVTTPVPVVLSARTDVALRAQAERLRSHLLAGPELLVADVALSSVTSRALLERRAVVVAARRDELIERLAAVSVGTGAVGGKSAFLFTGQGSQRAGMGLELAGAFPEFERALTEVCAELDPRLGRSLRELLAADGTELDATEFTQAALFAVEVALFRLAESLGLRADYLVGHSVGEIAAAHVAGVLSLADAAELVVARGRLMGALPAGGAMVAVRAGEAEVAESLVGFEGRLEIAAINAPTAIVVSGDADAVEEWLPRVEGRKTTRLRVSHAFHSPRMKPMLDEFRSVAAGLTYAEPRIPVVSNVTGALVEAFDAEYWVRHVRQAVRFADGVTTLWGLGVRRFLELGPDAVLTAMARQCVEEDAEAVFVPALRAKQGERETFAAFVGQAHTAGAKVDWAAVFAGTGAQRVDLPTYAFQRENYWLSPKAATGDVATAGLDRMRHPILAAAVQVGDRDEWVFTGRMSQESQPWTRDHQVFGIVLVPGTAMVEMALTIGRRLGCEVVDEMVIAAPLVLEDDLTRQIRITVGPAGEDGRREFALFSRVEVGEDEATELTCHARGWISANAEPLPQLPVPWPPADAEPLAVSELYSMLNKNAHLTDAGFDYGPAFRAVRTAWRRDGEVFAELALPEEAGSPDGFAIHPAMFDSSLHGGLGMLDMGEGNPSGLPFSWSGVQLERFGLTRIRVRISLPDPTSLQLDIASEDGMPLACLRRLDVRPVEQAHLEAARRDGERHLYGLDWVPVPAGSGASDLRVAAVGAGEAHPDLAALGRALAEGGEVPQLVVAVVDAQGVGSADAAGEAVTRALAMVRSWLADDWSGEARLALVTRGAVSVAGGAADVAQAAVWGLLRSAQSEHPGRFLLVDADGSDAEAADWGAVLAADEPQLALRGGKLFAPRLVKAAAGESAAVEFDAEGTVLVTGGTGGLGAVFARHLASAYGVRHLVLVSRRGPAAEGAAELVAELAELGASARVVACDVADREQLAAVLGGLERPLTGVVHAAGVLDDGVIGSLSAEQVERVLRPKVEAAWHLHELTASSDLKAFVLFSSVAALIGSPGQGNYAAANAALDALAASRRAAGLPATSLAWGLWSEAAGMAAQLGGAELARLERMGAKPLTAELGLSLFDRALASDAALLAPVQLDSGILRAQARDGVIPAVLRGLAPAPARRVDTSTVSLRDRLAGVAVADRPAVVLDLVCTHVAAVLGHTSAAAIEPERAFQEMGFDSLGAVDLRNRLTQSTGLRLPATLVFDYPTPAEIARLLLAEFGGGDEPAEAPIDKELTKLEDMLTAIADTDRRHVAERLRRLLSVVADDDGQAESTAERIEAASNLDEVFQMIDAEFGEA</sequence>
<dbReference type="InterPro" id="IPR006162">
    <property type="entry name" value="Ppantetheine_attach_site"/>
</dbReference>
<dbReference type="InterPro" id="IPR020806">
    <property type="entry name" value="PKS_PP-bd"/>
</dbReference>
<keyword evidence="6" id="KW-0045">Antibiotic biosynthesis</keyword>
<feature type="region of interest" description="N-terminal hotdog fold" evidence="9">
    <location>
        <begin position="2656"/>
        <end position="2782"/>
    </location>
</feature>
<dbReference type="Pfam" id="PF14765">
    <property type="entry name" value="PS-DH"/>
    <property type="match status" value="2"/>
</dbReference>
<feature type="active site" description="Proton acceptor; for dehydratase activity" evidence="9">
    <location>
        <position position="974"/>
    </location>
</feature>
<reference evidence="14" key="1">
    <citation type="submission" date="2024-07" db="EMBL/GenBank/DDBJ databases">
        <authorList>
            <person name="Yu S.T."/>
        </authorList>
    </citation>
    <scope>NUCLEOTIDE SEQUENCE</scope>
    <source>
        <strain evidence="14">Y1</strain>
    </source>
</reference>
<evidence type="ECO:0000256" key="9">
    <source>
        <dbReference type="PROSITE-ProRule" id="PRU01363"/>
    </source>
</evidence>
<dbReference type="Pfam" id="PF00109">
    <property type="entry name" value="ketoacyl-synt"/>
    <property type="match status" value="2"/>
</dbReference>
<dbReference type="PROSITE" id="PS52004">
    <property type="entry name" value="KS3_2"/>
    <property type="match status" value="2"/>
</dbReference>
<dbReference type="InterPro" id="IPR049900">
    <property type="entry name" value="PKS_mFAS_DH"/>
</dbReference>
<evidence type="ECO:0000256" key="1">
    <source>
        <dbReference type="ARBA" id="ARBA00001957"/>
    </source>
</evidence>
<dbReference type="Gene3D" id="3.40.47.10">
    <property type="match status" value="2"/>
</dbReference>
<dbReference type="InterPro" id="IPR016035">
    <property type="entry name" value="Acyl_Trfase/lysoPLipase"/>
</dbReference>
<dbReference type="InterPro" id="IPR049552">
    <property type="entry name" value="PKS_DH_N"/>
</dbReference>
<comment type="cofactor">
    <cofactor evidence="1">
        <name>pantetheine 4'-phosphate</name>
        <dbReference type="ChEBI" id="CHEBI:47942"/>
    </cofactor>
</comment>
<name>A0AB39TGF9_9ACTN</name>
<evidence type="ECO:0000256" key="5">
    <source>
        <dbReference type="ARBA" id="ARBA00022679"/>
    </source>
</evidence>
<dbReference type="SUPFAM" id="SSF55048">
    <property type="entry name" value="Probable ACP-binding domain of malonyl-CoA ACP transacylase"/>
    <property type="match status" value="2"/>
</dbReference>
<dbReference type="Gene3D" id="3.10.129.110">
    <property type="entry name" value="Polyketide synthase dehydratase"/>
    <property type="match status" value="2"/>
</dbReference>
<dbReference type="SUPFAM" id="SSF51735">
    <property type="entry name" value="NAD(P)-binding Rossmann-fold domains"/>
    <property type="match status" value="4"/>
</dbReference>
<dbReference type="InterPro" id="IPR014031">
    <property type="entry name" value="Ketoacyl_synth_C"/>
</dbReference>
<dbReference type="InterPro" id="IPR018201">
    <property type="entry name" value="Ketoacyl_synth_AS"/>
</dbReference>
<dbReference type="PROSITE" id="PS50075">
    <property type="entry name" value="CARRIER"/>
    <property type="match status" value="2"/>
</dbReference>
<dbReference type="SMART" id="SM00825">
    <property type="entry name" value="PKS_KS"/>
    <property type="match status" value="2"/>
</dbReference>
<dbReference type="SMART" id="SM00823">
    <property type="entry name" value="PKS_PP"/>
    <property type="match status" value="2"/>
</dbReference>
<dbReference type="InterPro" id="IPR014043">
    <property type="entry name" value="Acyl_transferase_dom"/>
</dbReference>
<feature type="region of interest" description="Disordered" evidence="10">
    <location>
        <begin position="1"/>
        <end position="36"/>
    </location>
</feature>
<feature type="domain" description="Ketosynthase family 3 (KS3)" evidence="12">
    <location>
        <begin position="61"/>
        <end position="484"/>
    </location>
</feature>
<dbReference type="FunFam" id="3.40.47.10:FF:000019">
    <property type="entry name" value="Polyketide synthase type I"/>
    <property type="match status" value="2"/>
</dbReference>
<dbReference type="SMART" id="SM01294">
    <property type="entry name" value="PKS_PP_betabranch"/>
    <property type="match status" value="2"/>
</dbReference>
<comment type="pathway">
    <text evidence="2">Antibiotic biosynthesis.</text>
</comment>
<dbReference type="InterPro" id="IPR020841">
    <property type="entry name" value="PKS_Beta-ketoAc_synthase_dom"/>
</dbReference>
<dbReference type="Pfam" id="PF22953">
    <property type="entry name" value="SpnB_Rossmann"/>
    <property type="match status" value="2"/>
</dbReference>
<feature type="compositionally biased region" description="Polar residues" evidence="10">
    <location>
        <begin position="11"/>
        <end position="30"/>
    </location>
</feature>
<feature type="active site" description="Proton donor; for dehydratase activity" evidence="9">
    <location>
        <position position="2860"/>
    </location>
</feature>
<protein>
    <submittedName>
        <fullName evidence="14">SDR family NAD(P)-dependent oxidoreductase</fullName>
    </submittedName>
</protein>
<dbReference type="InterPro" id="IPR014030">
    <property type="entry name" value="Ketoacyl_synth_N"/>
</dbReference>
<dbReference type="PROSITE" id="PS00012">
    <property type="entry name" value="PHOSPHOPANTETHEINE"/>
    <property type="match status" value="2"/>
</dbReference>
<keyword evidence="5" id="KW-0808">Transferase</keyword>
<feature type="domain" description="Carrier" evidence="11">
    <location>
        <begin position="1685"/>
        <end position="1760"/>
    </location>
</feature>
<dbReference type="SMART" id="SM00827">
    <property type="entry name" value="PKS_AT"/>
    <property type="match status" value="2"/>
</dbReference>
<dbReference type="Pfam" id="PF16197">
    <property type="entry name" value="KAsynt_C_assoc"/>
    <property type="match status" value="2"/>
</dbReference>
<dbReference type="SMART" id="SM00822">
    <property type="entry name" value="PKS_KR"/>
    <property type="match status" value="2"/>
</dbReference>
<feature type="region of interest" description="C-terminal hotdog fold" evidence="9">
    <location>
        <begin position="2794"/>
        <end position="2938"/>
    </location>
</feature>
<evidence type="ECO:0000256" key="4">
    <source>
        <dbReference type="ARBA" id="ARBA00022553"/>
    </source>
</evidence>
<dbReference type="EMBL" id="CP163445">
    <property type="protein sequence ID" value="XDQ78318.1"/>
    <property type="molecule type" value="Genomic_DNA"/>
</dbReference>
<dbReference type="GO" id="GO:0004315">
    <property type="term" value="F:3-oxoacyl-[acyl-carrier-protein] synthase activity"/>
    <property type="evidence" value="ECO:0007669"/>
    <property type="project" value="InterPro"/>
</dbReference>
<dbReference type="InterPro" id="IPR042104">
    <property type="entry name" value="PKS_dehydratase_sf"/>
</dbReference>
<dbReference type="RefSeq" id="WP_369182808.1">
    <property type="nucleotide sequence ID" value="NZ_CP163445.1"/>
</dbReference>
<dbReference type="Gene3D" id="3.30.70.3290">
    <property type="match status" value="2"/>
</dbReference>
<dbReference type="SUPFAM" id="SSF47336">
    <property type="entry name" value="ACP-like"/>
    <property type="match status" value="2"/>
</dbReference>
<evidence type="ECO:0000259" key="12">
    <source>
        <dbReference type="PROSITE" id="PS52004"/>
    </source>
</evidence>
<evidence type="ECO:0000256" key="6">
    <source>
        <dbReference type="ARBA" id="ARBA00023194"/>
    </source>
</evidence>
<feature type="domain" description="Ketosynthase family 3 (KS3)" evidence="12">
    <location>
        <begin position="1779"/>
        <end position="2202"/>
    </location>
</feature>
<dbReference type="InterPro" id="IPR055123">
    <property type="entry name" value="SpnB-like_Rossmann"/>
</dbReference>
<dbReference type="SMART" id="SM00826">
    <property type="entry name" value="PKS_DH"/>
    <property type="match status" value="2"/>
</dbReference>
<dbReference type="Gene3D" id="1.10.1200.10">
    <property type="entry name" value="ACP-like"/>
    <property type="match status" value="2"/>
</dbReference>
<dbReference type="SUPFAM" id="SSF101173">
    <property type="entry name" value="Docking domain B of the erythromycin polyketide synthase (DEBS)"/>
    <property type="match status" value="1"/>
</dbReference>
<dbReference type="InterPro" id="IPR036736">
    <property type="entry name" value="ACP-like_sf"/>
</dbReference>
<keyword evidence="3" id="KW-0596">Phosphopantetheine</keyword>
<dbReference type="Pfam" id="PF08659">
    <property type="entry name" value="KR"/>
    <property type="match status" value="2"/>
</dbReference>
<evidence type="ECO:0000256" key="8">
    <source>
        <dbReference type="ARBA" id="ARBA00023315"/>
    </source>
</evidence>
<feature type="compositionally biased region" description="Basic and acidic residues" evidence="10">
    <location>
        <begin position="1"/>
        <end position="10"/>
    </location>
</feature>